<protein>
    <submittedName>
        <fullName evidence="12">Calpain-B isoform 5</fullName>
    </submittedName>
</protein>
<dbReference type="InterPro" id="IPR001300">
    <property type="entry name" value="Peptidase_C2_calpain_cat"/>
</dbReference>
<dbReference type="Gene3D" id="2.60.120.380">
    <property type="match status" value="1"/>
</dbReference>
<evidence type="ECO:0000313" key="12">
    <source>
        <dbReference type="EMBL" id="TNN13430.1"/>
    </source>
</evidence>
<evidence type="ECO:0000256" key="2">
    <source>
        <dbReference type="ARBA" id="ARBA00022670"/>
    </source>
</evidence>
<dbReference type="SUPFAM" id="SSF47473">
    <property type="entry name" value="EF-hand"/>
    <property type="match status" value="1"/>
</dbReference>
<evidence type="ECO:0000313" key="13">
    <source>
        <dbReference type="Proteomes" id="UP000311919"/>
    </source>
</evidence>
<keyword evidence="5 9" id="KW-0378">Hydrolase</keyword>
<dbReference type="GO" id="GO:0004198">
    <property type="term" value="F:calcium-dependent cysteine-type endopeptidase activity"/>
    <property type="evidence" value="ECO:0007669"/>
    <property type="project" value="InterPro"/>
</dbReference>
<dbReference type="CDD" id="cd00044">
    <property type="entry name" value="CysPc"/>
    <property type="match status" value="1"/>
</dbReference>
<dbReference type="InterPro" id="IPR022683">
    <property type="entry name" value="Calpain_III"/>
</dbReference>
<evidence type="ECO:0000259" key="10">
    <source>
        <dbReference type="PROSITE" id="PS50203"/>
    </source>
</evidence>
<evidence type="ECO:0000256" key="3">
    <source>
        <dbReference type="ARBA" id="ARBA00022723"/>
    </source>
</evidence>
<dbReference type="AlphaFoldDB" id="A0A4Z2DB79"/>
<feature type="active site" evidence="8 9">
    <location>
        <position position="176"/>
    </location>
</feature>
<dbReference type="FunFam" id="3.90.70.10:FF:000001">
    <property type="entry name" value="Calpain-1 catalytic subunit"/>
    <property type="match status" value="1"/>
</dbReference>
<comment type="similarity">
    <text evidence="1">Belongs to the peptidase C2 family.</text>
</comment>
<dbReference type="EMBL" id="SKCS01000192">
    <property type="protein sequence ID" value="TNN13430.1"/>
    <property type="molecule type" value="Genomic_DNA"/>
</dbReference>
<feature type="domain" description="EF-hand" evidence="11">
    <location>
        <begin position="650"/>
        <end position="685"/>
    </location>
</feature>
<keyword evidence="4" id="KW-0677">Repeat</keyword>
<dbReference type="PROSITE" id="PS50222">
    <property type="entry name" value="EF_HAND_2"/>
    <property type="match status" value="1"/>
</dbReference>
<dbReference type="Gene3D" id="1.10.238.10">
    <property type="entry name" value="EF-hand"/>
    <property type="match status" value="1"/>
</dbReference>
<dbReference type="OrthoDB" id="424753at2759"/>
<evidence type="ECO:0000256" key="1">
    <source>
        <dbReference type="ARBA" id="ARBA00007623"/>
    </source>
</evidence>
<comment type="caution">
    <text evidence="12">The sequence shown here is derived from an EMBL/GenBank/DDBJ whole genome shotgun (WGS) entry which is preliminary data.</text>
</comment>
<gene>
    <name evidence="12" type="ORF">EWB00_002967</name>
</gene>
<dbReference type="EMBL" id="SKCS01000192">
    <property type="protein sequence ID" value="TNN13427.1"/>
    <property type="molecule type" value="Genomic_DNA"/>
</dbReference>
<evidence type="ECO:0000256" key="8">
    <source>
        <dbReference type="PIRSR" id="PIRSR622684-1"/>
    </source>
</evidence>
<sequence>MSLFSSPALNSYVSSATTFIKKSIETKVFDDAGSKGAFIGMNAPLIGRYGVTITSGGTINLGRFKDPRATLRDARDNKVVVPPDYGNISSKPIPATRGGDISSADLSYDQLKEQLLRSGKLFEDPEFPPNDRSLYFSQKPPKQIQWLRPHEICSNPEFITGGASRFDVRQGELGDCWLLAAIACLSMDKKLFEQVVAIDQSFTKEYCGLFRFHFWNYGEWKEVVVDDRLPTYQRSLVYIHSTEKNEFWSALLEKAYAKLCGSYEALKGGTTSEALEDFTGGIFEMFDLKNETPPNLLQVMLKSQELSSLMACSIQADPNTFEARLPNGLIMGHAYSVTSVKLLDISVPNKTGKIPLVRVRNPWGDESEWKGAWSDKSKEWSLISPEQRQQLGLTFDDDGEFWMSYQDFVSNFEKLEICHLGPQSMGEMQGNRVWEMCIEEGCWKRRVSAGGCRNFLDTFWINPQYVVSVEDPDENDEENKGTLIVGLMQKNRRKMRQEGADLLTIGYAVYKLPEQHQGTLDMKFFKYNASVARSPAFINLREVCGRHRLDPGHYAVIPSTFQPNEEAEFMLRIFSEKKRSTHELDDEIGETQPALNVDDNTVVKPLTDVQVEALQKAFNKVAGDDGEIDADELRDILNCAFTRDFTFDGFSLESCRSMIAMMDFDRSGMLSFPEFRKLWDLLRVWKVSYCQE</sequence>
<dbReference type="InterPro" id="IPR022682">
    <property type="entry name" value="Calpain_domain_III"/>
</dbReference>
<dbReference type="CDD" id="cd00214">
    <property type="entry name" value="Calpain_III"/>
    <property type="match status" value="1"/>
</dbReference>
<dbReference type="GO" id="GO:0006508">
    <property type="term" value="P:proteolysis"/>
    <property type="evidence" value="ECO:0007669"/>
    <property type="project" value="UniProtKB-KW"/>
</dbReference>
<dbReference type="PANTHER" id="PTHR10183">
    <property type="entry name" value="CALPAIN"/>
    <property type="match status" value="1"/>
</dbReference>
<dbReference type="InterPro" id="IPR022684">
    <property type="entry name" value="Calpain_cysteine_protease"/>
</dbReference>
<dbReference type="Pfam" id="PF01067">
    <property type="entry name" value="Calpain_III"/>
    <property type="match status" value="1"/>
</dbReference>
<dbReference type="Proteomes" id="UP000311919">
    <property type="component" value="Unassembled WGS sequence"/>
</dbReference>
<dbReference type="InterPro" id="IPR002048">
    <property type="entry name" value="EF_hand_dom"/>
</dbReference>
<evidence type="ECO:0000256" key="9">
    <source>
        <dbReference type="PROSITE-ProRule" id="PRU00239"/>
    </source>
</evidence>
<dbReference type="SUPFAM" id="SSF49758">
    <property type="entry name" value="Calpain large subunit, middle domain (domain III)"/>
    <property type="match status" value="1"/>
</dbReference>
<dbReference type="SMART" id="SM00230">
    <property type="entry name" value="CysPc"/>
    <property type="match status" value="1"/>
</dbReference>
<dbReference type="SUPFAM" id="SSF54001">
    <property type="entry name" value="Cysteine proteinases"/>
    <property type="match status" value="1"/>
</dbReference>
<feature type="domain" description="Calpain catalytic" evidence="10">
    <location>
        <begin position="121"/>
        <end position="421"/>
    </location>
</feature>
<dbReference type="PRINTS" id="PR00704">
    <property type="entry name" value="CALPAIN"/>
</dbReference>
<evidence type="ECO:0000256" key="5">
    <source>
        <dbReference type="ARBA" id="ARBA00022801"/>
    </source>
</evidence>
<keyword evidence="6 9" id="KW-0788">Thiol protease</keyword>
<dbReference type="PROSITE" id="PS00139">
    <property type="entry name" value="THIOL_PROTEASE_CYS"/>
    <property type="match status" value="1"/>
</dbReference>
<dbReference type="GO" id="GO:0005737">
    <property type="term" value="C:cytoplasm"/>
    <property type="evidence" value="ECO:0007669"/>
    <property type="project" value="TreeGrafter"/>
</dbReference>
<organism evidence="12 13">
    <name type="scientific">Schistosoma japonicum</name>
    <name type="common">Blood fluke</name>
    <dbReference type="NCBI Taxonomy" id="6182"/>
    <lineage>
        <taxon>Eukaryota</taxon>
        <taxon>Metazoa</taxon>
        <taxon>Spiralia</taxon>
        <taxon>Lophotrochozoa</taxon>
        <taxon>Platyhelminthes</taxon>
        <taxon>Trematoda</taxon>
        <taxon>Digenea</taxon>
        <taxon>Strigeidida</taxon>
        <taxon>Schistosomatoidea</taxon>
        <taxon>Schistosomatidae</taxon>
        <taxon>Schistosoma</taxon>
    </lineage>
</organism>
<name>A0A4Z2DB79_SCHJA</name>
<dbReference type="SMART" id="SM00720">
    <property type="entry name" value="calpain_III"/>
    <property type="match status" value="1"/>
</dbReference>
<dbReference type="InterPro" id="IPR018247">
    <property type="entry name" value="EF_Hand_1_Ca_BS"/>
</dbReference>
<keyword evidence="7" id="KW-0106">Calcium</keyword>
<dbReference type="GO" id="GO:0005509">
    <property type="term" value="F:calcium ion binding"/>
    <property type="evidence" value="ECO:0007669"/>
    <property type="project" value="InterPro"/>
</dbReference>
<evidence type="ECO:0000256" key="4">
    <source>
        <dbReference type="ARBA" id="ARBA00022737"/>
    </source>
</evidence>
<dbReference type="Pfam" id="PF00648">
    <property type="entry name" value="Peptidase_C2"/>
    <property type="match status" value="1"/>
</dbReference>
<keyword evidence="13" id="KW-1185">Reference proteome</keyword>
<dbReference type="Gene3D" id="3.90.70.10">
    <property type="entry name" value="Cysteine proteinases"/>
    <property type="match status" value="1"/>
</dbReference>
<evidence type="ECO:0000256" key="6">
    <source>
        <dbReference type="ARBA" id="ARBA00022807"/>
    </source>
</evidence>
<dbReference type="InterPro" id="IPR038765">
    <property type="entry name" value="Papain-like_cys_pep_sf"/>
</dbReference>
<dbReference type="PANTHER" id="PTHR10183:SF433">
    <property type="entry name" value="CALPAIN-A-RELATED"/>
    <property type="match status" value="1"/>
</dbReference>
<dbReference type="PROSITE" id="PS00018">
    <property type="entry name" value="EF_HAND_1"/>
    <property type="match status" value="1"/>
</dbReference>
<dbReference type="SMART" id="SM00054">
    <property type="entry name" value="EFh"/>
    <property type="match status" value="2"/>
</dbReference>
<dbReference type="InterPro" id="IPR011992">
    <property type="entry name" value="EF-hand-dom_pair"/>
</dbReference>
<keyword evidence="3" id="KW-0479">Metal-binding</keyword>
<dbReference type="InterPro" id="IPR036213">
    <property type="entry name" value="Calpain_III_sf"/>
</dbReference>
<reference evidence="12 13" key="1">
    <citation type="submission" date="2019-03" db="EMBL/GenBank/DDBJ databases">
        <title>An improved genome assembly of the fluke Schistosoma japonicum.</title>
        <authorList>
            <person name="Hu W."/>
            <person name="Luo F."/>
            <person name="Yin M."/>
            <person name="Mo X."/>
            <person name="Sun C."/>
            <person name="Wu Q."/>
            <person name="Zhu B."/>
            <person name="Xiang M."/>
            <person name="Wang J."/>
            <person name="Wang Y."/>
            <person name="Zhang T."/>
            <person name="Xu B."/>
            <person name="Zheng H."/>
            <person name="Feng Z."/>
        </authorList>
    </citation>
    <scope>NUCLEOTIDE SEQUENCE [LARGE SCALE GENOMIC DNA]</scope>
    <source>
        <strain evidence="12">HuSjv2</strain>
        <tissue evidence="12">Worms</tissue>
    </source>
</reference>
<dbReference type="InterPro" id="IPR033883">
    <property type="entry name" value="C2_III"/>
</dbReference>
<evidence type="ECO:0000256" key="7">
    <source>
        <dbReference type="ARBA" id="ARBA00022837"/>
    </source>
</evidence>
<proteinExistence type="inferred from homology"/>
<dbReference type="PROSITE" id="PS50203">
    <property type="entry name" value="CALPAIN_CAT"/>
    <property type="match status" value="1"/>
</dbReference>
<feature type="active site" evidence="8 9">
    <location>
        <position position="333"/>
    </location>
</feature>
<keyword evidence="2 9" id="KW-0645">Protease</keyword>
<accession>A0A4Z2DB79</accession>
<feature type="active site" evidence="8 9">
    <location>
        <position position="361"/>
    </location>
</feature>
<dbReference type="FunFam" id="2.60.120.380:FF:000001">
    <property type="entry name" value="Calpain-1 catalytic subunit"/>
    <property type="match status" value="1"/>
</dbReference>
<dbReference type="InterPro" id="IPR000169">
    <property type="entry name" value="Pept_cys_AS"/>
</dbReference>
<evidence type="ECO:0000259" key="11">
    <source>
        <dbReference type="PROSITE" id="PS50222"/>
    </source>
</evidence>